<keyword evidence="1 2" id="KW-0238">DNA-binding</keyword>
<dbReference type="PANTHER" id="PTHR30055:SF222">
    <property type="entry name" value="REGULATORY PROTEIN"/>
    <property type="match status" value="1"/>
</dbReference>
<dbReference type="Pfam" id="PF00440">
    <property type="entry name" value="TetR_N"/>
    <property type="match status" value="1"/>
</dbReference>
<feature type="domain" description="HTH tetR-type" evidence="3">
    <location>
        <begin position="1"/>
        <end position="61"/>
    </location>
</feature>
<evidence type="ECO:0000313" key="4">
    <source>
        <dbReference type="EMBL" id="RRB10551.1"/>
    </source>
</evidence>
<dbReference type="Pfam" id="PF16295">
    <property type="entry name" value="TetR_C_10"/>
    <property type="match status" value="1"/>
</dbReference>
<dbReference type="Gene3D" id="1.10.357.10">
    <property type="entry name" value="Tetracycline Repressor, domain 2"/>
    <property type="match status" value="1"/>
</dbReference>
<dbReference type="PRINTS" id="PR00455">
    <property type="entry name" value="HTHTETR"/>
</dbReference>
<dbReference type="InterPro" id="IPR001647">
    <property type="entry name" value="HTH_TetR"/>
</dbReference>
<evidence type="ECO:0000259" key="3">
    <source>
        <dbReference type="PROSITE" id="PS50977"/>
    </source>
</evidence>
<organism evidence="4 5">
    <name type="scientific">Larkinella knui</name>
    <dbReference type="NCBI Taxonomy" id="2025310"/>
    <lineage>
        <taxon>Bacteria</taxon>
        <taxon>Pseudomonadati</taxon>
        <taxon>Bacteroidota</taxon>
        <taxon>Cytophagia</taxon>
        <taxon>Cytophagales</taxon>
        <taxon>Spirosomataceae</taxon>
        <taxon>Larkinella</taxon>
    </lineage>
</organism>
<dbReference type="PANTHER" id="PTHR30055">
    <property type="entry name" value="HTH-TYPE TRANSCRIPTIONAL REGULATOR RUTR"/>
    <property type="match status" value="1"/>
</dbReference>
<dbReference type="InterPro" id="IPR032551">
    <property type="entry name" value="BscR_C"/>
</dbReference>
<name>A0A3P1CB48_9BACT</name>
<dbReference type="EMBL" id="RQJP01000007">
    <property type="protein sequence ID" value="RRB10551.1"/>
    <property type="molecule type" value="Genomic_DNA"/>
</dbReference>
<dbReference type="InterPro" id="IPR050109">
    <property type="entry name" value="HTH-type_TetR-like_transc_reg"/>
</dbReference>
<comment type="caution">
    <text evidence="4">The sequence shown here is derived from an EMBL/GenBank/DDBJ whole genome shotgun (WGS) entry which is preliminary data.</text>
</comment>
<evidence type="ECO:0000256" key="2">
    <source>
        <dbReference type="PROSITE-ProRule" id="PRU00335"/>
    </source>
</evidence>
<dbReference type="AlphaFoldDB" id="A0A3P1CB48"/>
<proteinExistence type="predicted"/>
<dbReference type="SUPFAM" id="SSF46689">
    <property type="entry name" value="Homeodomain-like"/>
    <property type="match status" value="1"/>
</dbReference>
<evidence type="ECO:0000256" key="1">
    <source>
        <dbReference type="ARBA" id="ARBA00023125"/>
    </source>
</evidence>
<keyword evidence="5" id="KW-1185">Reference proteome</keyword>
<dbReference type="Proteomes" id="UP000274271">
    <property type="component" value="Unassembled WGS sequence"/>
</dbReference>
<dbReference type="OrthoDB" id="6430772at2"/>
<evidence type="ECO:0000313" key="5">
    <source>
        <dbReference type="Proteomes" id="UP000274271"/>
    </source>
</evidence>
<dbReference type="InterPro" id="IPR036271">
    <property type="entry name" value="Tet_transcr_reg_TetR-rel_C_sf"/>
</dbReference>
<dbReference type="SUPFAM" id="SSF48498">
    <property type="entry name" value="Tetracyclin repressor-like, C-terminal domain"/>
    <property type="match status" value="1"/>
</dbReference>
<reference evidence="4 5" key="1">
    <citation type="submission" date="2018-11" db="EMBL/GenBank/DDBJ databases">
        <authorList>
            <person name="Zhou Z."/>
            <person name="Wang G."/>
        </authorList>
    </citation>
    <scope>NUCLEOTIDE SEQUENCE [LARGE SCALE GENOMIC DNA]</scope>
    <source>
        <strain evidence="4 5">KCTC42998</strain>
    </source>
</reference>
<dbReference type="InterPro" id="IPR009057">
    <property type="entry name" value="Homeodomain-like_sf"/>
</dbReference>
<dbReference type="GO" id="GO:0003677">
    <property type="term" value="F:DNA binding"/>
    <property type="evidence" value="ECO:0007669"/>
    <property type="project" value="UniProtKB-UniRule"/>
</dbReference>
<dbReference type="PROSITE" id="PS50977">
    <property type="entry name" value="HTH_TETR_2"/>
    <property type="match status" value="1"/>
</dbReference>
<accession>A0A3P1CB48</accession>
<gene>
    <name evidence="4" type="ORF">EHT87_29580</name>
</gene>
<protein>
    <submittedName>
        <fullName evidence="4">TetR/AcrR family transcriptional regulator</fullName>
    </submittedName>
</protein>
<feature type="DNA-binding region" description="H-T-H motif" evidence="2">
    <location>
        <begin position="24"/>
        <end position="43"/>
    </location>
</feature>
<sequence length="191" mass="21707">MDKPEKILATALRLFVASGFHGTPTSKIASEAGVSNGTLFHYFKTKDELVVALYSSIKAELNQYVAAKINEAEAVKEKFRNLFRCSVEWALENKEAFYFIQQFHFSPHLGLVPEEEIRKQTELHTSLLQDAWHAKILKPLPVDLIAALTGNQINGMYQYLTVHAVPADDQRKLIDEVFELTWTMIANPETR</sequence>